<gene>
    <name evidence="2" type="ORF">DDF65_08935</name>
</gene>
<keyword evidence="1" id="KW-1133">Transmembrane helix</keyword>
<accession>A0A2T9JIZ8</accession>
<name>A0A2T9JIZ8_9CAUL</name>
<protein>
    <recommendedName>
        <fullName evidence="4">Biopolymer transporter ExbD</fullName>
    </recommendedName>
</protein>
<sequence>MTSRFATRFDARPLSTPNLAPMIGVLLAVFTVVATGSVGLEKAMKLDSPGCFLGWLGVHQARPIQISIQHDGQAYVGAHRAASIRDAVAIAIHEARTHGGNGVQLRADPDVRYEVVALAVKDLNDAGVAIGFINEDIR</sequence>
<reference evidence="2 3" key="1">
    <citation type="submission" date="2018-04" db="EMBL/GenBank/DDBJ databases">
        <title>The genome sequence of Caulobacter sp. 736.</title>
        <authorList>
            <person name="Gao J."/>
            <person name="Sun J."/>
        </authorList>
    </citation>
    <scope>NUCLEOTIDE SEQUENCE [LARGE SCALE GENOMIC DNA]</scope>
    <source>
        <strain evidence="2 3">736</strain>
    </source>
</reference>
<dbReference type="EMBL" id="QDKP01000029">
    <property type="protein sequence ID" value="PVM83663.1"/>
    <property type="molecule type" value="Genomic_DNA"/>
</dbReference>
<dbReference type="Gene3D" id="3.30.420.270">
    <property type="match status" value="1"/>
</dbReference>
<keyword evidence="1" id="KW-0472">Membrane</keyword>
<evidence type="ECO:0000313" key="3">
    <source>
        <dbReference type="Proteomes" id="UP000244913"/>
    </source>
</evidence>
<keyword evidence="1" id="KW-0812">Transmembrane</keyword>
<keyword evidence="3" id="KW-1185">Reference proteome</keyword>
<dbReference type="RefSeq" id="WP_116566498.1">
    <property type="nucleotide sequence ID" value="NZ_QDKP01000029.1"/>
</dbReference>
<dbReference type="AlphaFoldDB" id="A0A2T9JIZ8"/>
<evidence type="ECO:0008006" key="4">
    <source>
        <dbReference type="Google" id="ProtNLM"/>
    </source>
</evidence>
<comment type="caution">
    <text evidence="2">The sequence shown here is derived from an EMBL/GenBank/DDBJ whole genome shotgun (WGS) entry which is preliminary data.</text>
</comment>
<proteinExistence type="predicted"/>
<dbReference type="Proteomes" id="UP000244913">
    <property type="component" value="Unassembled WGS sequence"/>
</dbReference>
<feature type="transmembrane region" description="Helical" evidence="1">
    <location>
        <begin position="20"/>
        <end position="40"/>
    </location>
</feature>
<evidence type="ECO:0000313" key="2">
    <source>
        <dbReference type="EMBL" id="PVM83663.1"/>
    </source>
</evidence>
<evidence type="ECO:0000256" key="1">
    <source>
        <dbReference type="SAM" id="Phobius"/>
    </source>
</evidence>
<organism evidence="2 3">
    <name type="scientific">Caulobacter radicis</name>
    <dbReference type="NCBI Taxonomy" id="2172650"/>
    <lineage>
        <taxon>Bacteria</taxon>
        <taxon>Pseudomonadati</taxon>
        <taxon>Pseudomonadota</taxon>
        <taxon>Alphaproteobacteria</taxon>
        <taxon>Caulobacterales</taxon>
        <taxon>Caulobacteraceae</taxon>
        <taxon>Caulobacter</taxon>
    </lineage>
</organism>